<sequence length="407" mass="43989">MPTTATRGSKRGRAEAFPEKDENPDRIAHKMHHMAKEAKRSAKKAKTFETQKLVKKLKALKKDGTTSGDDQLAQLERQLEALKNMDHELIGLWALRSKLKKDKVLSQDPAVTQAIASELEVAPMSDEDEVITLVRNRFLSSKTLASDVSAAATALRAMLHPQDDAAAEAETSTRTTTHEEAPIRKKTKIVKEARPLGDGDEDDVQHPEEGQTMEVAAEQEDEDDGWESGSVADSDGESDSSTTGRKGKVTATSKSATSSTFLPSLSVGFIRGESDSDYSDEEKEDVAEPKKNRRGQRARRAIWEKKFGKNANHVVKGLPTVSPPGKNASGGRHAPGGSNPRFNGGAGGRPRPAPPAFGSGAGRPAFRQPPAAAVPEVLHPSWEAKRKLKEKQSTAIVPAQGKKITFT</sequence>
<evidence type="ECO:0000256" key="2">
    <source>
        <dbReference type="SAM" id="Coils"/>
    </source>
</evidence>
<dbReference type="PANTHER" id="PTHR23325:SF1">
    <property type="entry name" value="SERUM RESPONSE FACTOR-BINDING PROTEIN 1"/>
    <property type="match status" value="1"/>
</dbReference>
<feature type="compositionally biased region" description="Low complexity" evidence="3">
    <location>
        <begin position="239"/>
        <end position="260"/>
    </location>
</feature>
<feature type="region of interest" description="Disordered" evidence="3">
    <location>
        <begin position="163"/>
        <end position="407"/>
    </location>
</feature>
<dbReference type="EMBL" id="ML178824">
    <property type="protein sequence ID" value="TFL01824.1"/>
    <property type="molecule type" value="Genomic_DNA"/>
</dbReference>
<gene>
    <name evidence="5" type="ORF">BDV98DRAFT_593044</name>
</gene>
<feature type="compositionally biased region" description="Basic residues" evidence="3">
    <location>
        <begin position="291"/>
        <end position="300"/>
    </location>
</feature>
<evidence type="ECO:0000256" key="3">
    <source>
        <dbReference type="SAM" id="MobiDB-lite"/>
    </source>
</evidence>
<evidence type="ECO:0000313" key="6">
    <source>
        <dbReference type="Proteomes" id="UP000305067"/>
    </source>
</evidence>
<dbReference type="AlphaFoldDB" id="A0A5C3QU38"/>
<organism evidence="5 6">
    <name type="scientific">Pterulicium gracile</name>
    <dbReference type="NCBI Taxonomy" id="1884261"/>
    <lineage>
        <taxon>Eukaryota</taxon>
        <taxon>Fungi</taxon>
        <taxon>Dikarya</taxon>
        <taxon>Basidiomycota</taxon>
        <taxon>Agaricomycotina</taxon>
        <taxon>Agaricomycetes</taxon>
        <taxon>Agaricomycetidae</taxon>
        <taxon>Agaricales</taxon>
        <taxon>Pleurotineae</taxon>
        <taxon>Pterulaceae</taxon>
        <taxon>Pterulicium</taxon>
    </lineage>
</organism>
<feature type="region of interest" description="Disordered" evidence="3">
    <location>
        <begin position="1"/>
        <end position="26"/>
    </location>
</feature>
<feature type="compositionally biased region" description="Basic and acidic residues" evidence="3">
    <location>
        <begin position="12"/>
        <end position="26"/>
    </location>
</feature>
<keyword evidence="6" id="KW-1185">Reference proteome</keyword>
<dbReference type="OrthoDB" id="3364872at2759"/>
<dbReference type="Pfam" id="PF09073">
    <property type="entry name" value="BUD22"/>
    <property type="match status" value="1"/>
</dbReference>
<dbReference type="GO" id="GO:0005634">
    <property type="term" value="C:nucleus"/>
    <property type="evidence" value="ECO:0007669"/>
    <property type="project" value="TreeGrafter"/>
</dbReference>
<protein>
    <submittedName>
        <fullName evidence="5">BUD22-domain-containing protein</fullName>
    </submittedName>
</protein>
<feature type="compositionally biased region" description="Basic and acidic residues" evidence="3">
    <location>
        <begin position="176"/>
        <end position="197"/>
    </location>
</feature>
<dbReference type="GO" id="GO:0030686">
    <property type="term" value="C:90S preribosome"/>
    <property type="evidence" value="ECO:0007669"/>
    <property type="project" value="TreeGrafter"/>
</dbReference>
<feature type="compositionally biased region" description="Acidic residues" evidence="3">
    <location>
        <begin position="217"/>
        <end position="226"/>
    </location>
</feature>
<evidence type="ECO:0000259" key="4">
    <source>
        <dbReference type="Pfam" id="PF09073"/>
    </source>
</evidence>
<dbReference type="PANTHER" id="PTHR23325">
    <property type="entry name" value="SERUM RESPONSE FACTOR-BINDING"/>
    <property type="match status" value="1"/>
</dbReference>
<reference evidence="5 6" key="1">
    <citation type="journal article" date="2019" name="Nat. Ecol. Evol.">
        <title>Megaphylogeny resolves global patterns of mushroom evolution.</title>
        <authorList>
            <person name="Varga T."/>
            <person name="Krizsan K."/>
            <person name="Foldi C."/>
            <person name="Dima B."/>
            <person name="Sanchez-Garcia M."/>
            <person name="Sanchez-Ramirez S."/>
            <person name="Szollosi G.J."/>
            <person name="Szarkandi J.G."/>
            <person name="Papp V."/>
            <person name="Albert L."/>
            <person name="Andreopoulos W."/>
            <person name="Angelini C."/>
            <person name="Antonin V."/>
            <person name="Barry K.W."/>
            <person name="Bougher N.L."/>
            <person name="Buchanan P."/>
            <person name="Buyck B."/>
            <person name="Bense V."/>
            <person name="Catcheside P."/>
            <person name="Chovatia M."/>
            <person name="Cooper J."/>
            <person name="Damon W."/>
            <person name="Desjardin D."/>
            <person name="Finy P."/>
            <person name="Geml J."/>
            <person name="Haridas S."/>
            <person name="Hughes K."/>
            <person name="Justo A."/>
            <person name="Karasinski D."/>
            <person name="Kautmanova I."/>
            <person name="Kiss B."/>
            <person name="Kocsube S."/>
            <person name="Kotiranta H."/>
            <person name="LaButti K.M."/>
            <person name="Lechner B.E."/>
            <person name="Liimatainen K."/>
            <person name="Lipzen A."/>
            <person name="Lukacs Z."/>
            <person name="Mihaltcheva S."/>
            <person name="Morgado L.N."/>
            <person name="Niskanen T."/>
            <person name="Noordeloos M.E."/>
            <person name="Ohm R.A."/>
            <person name="Ortiz-Santana B."/>
            <person name="Ovrebo C."/>
            <person name="Racz N."/>
            <person name="Riley R."/>
            <person name="Savchenko A."/>
            <person name="Shiryaev A."/>
            <person name="Soop K."/>
            <person name="Spirin V."/>
            <person name="Szebenyi C."/>
            <person name="Tomsovsky M."/>
            <person name="Tulloss R.E."/>
            <person name="Uehling J."/>
            <person name="Grigoriev I.V."/>
            <person name="Vagvolgyi C."/>
            <person name="Papp T."/>
            <person name="Martin F.M."/>
            <person name="Miettinen O."/>
            <person name="Hibbett D.S."/>
            <person name="Nagy L.G."/>
        </authorList>
    </citation>
    <scope>NUCLEOTIDE SEQUENCE [LARGE SCALE GENOMIC DNA]</scope>
    <source>
        <strain evidence="5 6">CBS 309.79</strain>
    </source>
</reference>
<accession>A0A5C3QU38</accession>
<name>A0A5C3QU38_9AGAR</name>
<dbReference type="InterPro" id="IPR015158">
    <property type="entry name" value="Bud22_dom"/>
</dbReference>
<evidence type="ECO:0000256" key="1">
    <source>
        <dbReference type="ARBA" id="ARBA00023054"/>
    </source>
</evidence>
<dbReference type="STRING" id="1884261.A0A5C3QU38"/>
<proteinExistence type="predicted"/>
<dbReference type="Proteomes" id="UP000305067">
    <property type="component" value="Unassembled WGS sequence"/>
</dbReference>
<evidence type="ECO:0000313" key="5">
    <source>
        <dbReference type="EMBL" id="TFL01824.1"/>
    </source>
</evidence>
<feature type="domain" description="Bud22" evidence="4">
    <location>
        <begin position="31"/>
        <end position="406"/>
    </location>
</feature>
<feature type="compositionally biased region" description="Low complexity" evidence="3">
    <location>
        <begin position="356"/>
        <end position="366"/>
    </location>
</feature>
<keyword evidence="1 2" id="KW-0175">Coiled coil</keyword>
<dbReference type="GO" id="GO:0030490">
    <property type="term" value="P:maturation of SSU-rRNA"/>
    <property type="evidence" value="ECO:0007669"/>
    <property type="project" value="TreeGrafter"/>
</dbReference>
<dbReference type="InterPro" id="IPR037393">
    <property type="entry name" value="Bud22/SRFB1"/>
</dbReference>
<feature type="coiled-coil region" evidence="2">
    <location>
        <begin position="65"/>
        <end position="92"/>
    </location>
</feature>
<feature type="compositionally biased region" description="Acidic residues" evidence="3">
    <location>
        <begin position="275"/>
        <end position="285"/>
    </location>
</feature>